<dbReference type="AlphaFoldDB" id="A0A9P5XP00"/>
<comment type="caution">
    <text evidence="4">The sequence shown here is derived from an EMBL/GenBank/DDBJ whole genome shotgun (WGS) entry which is preliminary data.</text>
</comment>
<protein>
    <submittedName>
        <fullName evidence="4">Alpha/beta-hydrolase</fullName>
    </submittedName>
</protein>
<feature type="domain" description="AB hydrolase-1" evidence="3">
    <location>
        <begin position="29"/>
        <end position="310"/>
    </location>
</feature>
<evidence type="ECO:0000313" key="4">
    <source>
        <dbReference type="EMBL" id="KAF9455042.1"/>
    </source>
</evidence>
<dbReference type="GO" id="GO:0016787">
    <property type="term" value="F:hydrolase activity"/>
    <property type="evidence" value="ECO:0007669"/>
    <property type="project" value="UniProtKB-KW"/>
</dbReference>
<dbReference type="EMBL" id="MU151051">
    <property type="protein sequence ID" value="KAF9455042.1"/>
    <property type="molecule type" value="Genomic_DNA"/>
</dbReference>
<evidence type="ECO:0000256" key="2">
    <source>
        <dbReference type="ARBA" id="ARBA00038334"/>
    </source>
</evidence>
<evidence type="ECO:0000256" key="1">
    <source>
        <dbReference type="ARBA" id="ARBA00022801"/>
    </source>
</evidence>
<organism evidence="4 5">
    <name type="scientific">Macrolepiota fuliginosa MF-IS2</name>
    <dbReference type="NCBI Taxonomy" id="1400762"/>
    <lineage>
        <taxon>Eukaryota</taxon>
        <taxon>Fungi</taxon>
        <taxon>Dikarya</taxon>
        <taxon>Basidiomycota</taxon>
        <taxon>Agaricomycotina</taxon>
        <taxon>Agaricomycetes</taxon>
        <taxon>Agaricomycetidae</taxon>
        <taxon>Agaricales</taxon>
        <taxon>Agaricineae</taxon>
        <taxon>Agaricaceae</taxon>
        <taxon>Macrolepiota</taxon>
    </lineage>
</organism>
<dbReference type="InterPro" id="IPR000639">
    <property type="entry name" value="Epox_hydrolase-like"/>
</dbReference>
<proteinExistence type="inferred from homology"/>
<keyword evidence="1" id="KW-0378">Hydrolase</keyword>
<comment type="similarity">
    <text evidence="2">Belongs to the AB hydrolase superfamily. Epoxide hydrolase family.</text>
</comment>
<keyword evidence="5" id="KW-1185">Reference proteome</keyword>
<dbReference type="Proteomes" id="UP000807342">
    <property type="component" value="Unassembled WGS sequence"/>
</dbReference>
<gene>
    <name evidence="4" type="ORF">P691DRAFT_800052</name>
</gene>
<name>A0A9P5XP00_9AGAR</name>
<dbReference type="Pfam" id="PF00561">
    <property type="entry name" value="Abhydrolase_1"/>
    <property type="match status" value="1"/>
</dbReference>
<dbReference type="SUPFAM" id="SSF53474">
    <property type="entry name" value="alpha/beta-Hydrolases"/>
    <property type="match status" value="1"/>
</dbReference>
<dbReference type="Gene3D" id="3.40.50.1820">
    <property type="entry name" value="alpha/beta hydrolase"/>
    <property type="match status" value="1"/>
</dbReference>
<reference evidence="4" key="1">
    <citation type="submission" date="2020-11" db="EMBL/GenBank/DDBJ databases">
        <authorList>
            <consortium name="DOE Joint Genome Institute"/>
            <person name="Ahrendt S."/>
            <person name="Riley R."/>
            <person name="Andreopoulos W."/>
            <person name="Labutti K."/>
            <person name="Pangilinan J."/>
            <person name="Ruiz-Duenas F.J."/>
            <person name="Barrasa J.M."/>
            <person name="Sanchez-Garcia M."/>
            <person name="Camarero S."/>
            <person name="Miyauchi S."/>
            <person name="Serrano A."/>
            <person name="Linde D."/>
            <person name="Babiker R."/>
            <person name="Drula E."/>
            <person name="Ayuso-Fernandez I."/>
            <person name="Pacheco R."/>
            <person name="Padilla G."/>
            <person name="Ferreira P."/>
            <person name="Barriuso J."/>
            <person name="Kellner H."/>
            <person name="Castanera R."/>
            <person name="Alfaro M."/>
            <person name="Ramirez L."/>
            <person name="Pisabarro A.G."/>
            <person name="Kuo A."/>
            <person name="Tritt A."/>
            <person name="Lipzen A."/>
            <person name="He G."/>
            <person name="Yan M."/>
            <person name="Ng V."/>
            <person name="Cullen D."/>
            <person name="Martin F."/>
            <person name="Rosso M.-N."/>
            <person name="Henrissat B."/>
            <person name="Hibbett D."/>
            <person name="Martinez A.T."/>
            <person name="Grigoriev I.V."/>
        </authorList>
    </citation>
    <scope>NUCLEOTIDE SEQUENCE</scope>
    <source>
        <strain evidence="4">MF-IS2</strain>
    </source>
</reference>
<dbReference type="InterPro" id="IPR000073">
    <property type="entry name" value="AB_hydrolase_1"/>
</dbReference>
<dbReference type="PRINTS" id="PR00412">
    <property type="entry name" value="EPOXHYDRLASE"/>
</dbReference>
<dbReference type="InterPro" id="IPR029058">
    <property type="entry name" value="AB_hydrolase_fold"/>
</dbReference>
<dbReference type="OrthoDB" id="408373at2759"/>
<dbReference type="PANTHER" id="PTHR43329">
    <property type="entry name" value="EPOXIDE HYDROLASE"/>
    <property type="match status" value="1"/>
</dbReference>
<evidence type="ECO:0000313" key="5">
    <source>
        <dbReference type="Proteomes" id="UP000807342"/>
    </source>
</evidence>
<sequence>MNPANYKDFTTARGLNYHYYFSAAKDAKPTLILMHGFPSTSYDWHNQATYLQEHGYGLIVPDMLGYGGTAKPIDPLQYKFSLITKDLIDILDAEKIEHCIAIGHDWGSIIAARLANYYPDRFEGFAFLDVGYFPPDTERTFDQIVALSRQIFGRDHVGYQAFFAEPGAHVLCEKNFDSFYSLVHCNNAETLWLDFISPLGETKKWVEQNKQAELSPRIPAEDHAYRKQILQKGGLEGPFCWYKVSVNMINREDDKLIPLPAYMVEKPVFLALAEKDTVAVPFMSKTSTEKCCKNLTTKSFSGGHWLLWDNKDEINAELAAWLEIFKFA</sequence>
<accession>A0A9P5XP00</accession>
<evidence type="ECO:0000259" key="3">
    <source>
        <dbReference type="Pfam" id="PF00561"/>
    </source>
</evidence>